<feature type="region of interest" description="Disordered" evidence="1">
    <location>
        <begin position="48"/>
        <end position="111"/>
    </location>
</feature>
<protein>
    <submittedName>
        <fullName evidence="2">Uncharacterized protein</fullName>
    </submittedName>
</protein>
<accession>A0A9N8EZ16</accession>
<reference evidence="2" key="1">
    <citation type="submission" date="2020-06" db="EMBL/GenBank/DDBJ databases">
        <authorList>
            <consortium name="Plant Systems Biology data submission"/>
        </authorList>
    </citation>
    <scope>NUCLEOTIDE SEQUENCE</scope>
    <source>
        <strain evidence="2">D6</strain>
    </source>
</reference>
<evidence type="ECO:0000313" key="3">
    <source>
        <dbReference type="Proteomes" id="UP001153069"/>
    </source>
</evidence>
<dbReference type="AlphaFoldDB" id="A0A9N8EZ16"/>
<organism evidence="2 3">
    <name type="scientific">Seminavis robusta</name>
    <dbReference type="NCBI Taxonomy" id="568900"/>
    <lineage>
        <taxon>Eukaryota</taxon>
        <taxon>Sar</taxon>
        <taxon>Stramenopiles</taxon>
        <taxon>Ochrophyta</taxon>
        <taxon>Bacillariophyta</taxon>
        <taxon>Bacillariophyceae</taxon>
        <taxon>Bacillariophycidae</taxon>
        <taxon>Naviculales</taxon>
        <taxon>Naviculaceae</taxon>
        <taxon>Seminavis</taxon>
    </lineage>
</organism>
<feature type="compositionally biased region" description="Low complexity" evidence="1">
    <location>
        <begin position="66"/>
        <end position="81"/>
    </location>
</feature>
<dbReference type="EMBL" id="CAICTM010001978">
    <property type="protein sequence ID" value="CAB9527345.1"/>
    <property type="molecule type" value="Genomic_DNA"/>
</dbReference>
<comment type="caution">
    <text evidence="2">The sequence shown here is derived from an EMBL/GenBank/DDBJ whole genome shotgun (WGS) entry which is preliminary data.</text>
</comment>
<feature type="compositionally biased region" description="Polar residues" evidence="1">
    <location>
        <begin position="93"/>
        <end position="107"/>
    </location>
</feature>
<evidence type="ECO:0000313" key="2">
    <source>
        <dbReference type="EMBL" id="CAB9527345.1"/>
    </source>
</evidence>
<keyword evidence="3" id="KW-1185">Reference proteome</keyword>
<gene>
    <name evidence="2" type="ORF">SEMRO_1980_G309150.1</name>
</gene>
<proteinExistence type="predicted"/>
<dbReference type="Proteomes" id="UP001153069">
    <property type="component" value="Unassembled WGS sequence"/>
</dbReference>
<sequence length="282" mass="31046">MRNFAKKSKVILKKGNKPGVITDAVGLRQWKVKLVGTDGRLYGAELEKTSQQLRHPVDDEYPDSPVPSSSSGSSADSSGPDYRWENHLKPNVSDCTDGSTAGESSTGVVVDDPDDLIEEVPIFLHDVEYGEEIALEPNDLVAARGIELDDDKHKAKWDVYTIEKEKLVAEKWTVKRKPPSQQELQIGCKVKERRKGGRVGRIIEDDRDEGGKPCWSILFEGEPEVTPNVPSTKISQIKDKRVFVWEAVEDSVPDNPVDSEPYATTGVVGTCGLVVGVNSFDA</sequence>
<name>A0A9N8EZ16_9STRA</name>
<evidence type="ECO:0000256" key="1">
    <source>
        <dbReference type="SAM" id="MobiDB-lite"/>
    </source>
</evidence>